<evidence type="ECO:0000313" key="3">
    <source>
        <dbReference type="EMBL" id="VFS45556.1"/>
    </source>
</evidence>
<dbReference type="OrthoDB" id="9812089at2"/>
<sequence>MKFNLLFSGLLLIFSVAAHAETQSQQQINKQTVIDFYQTGINQKDGESAAKYLGKNYVQHNPNAQDGVDGFKNYVNYLKTNQPQSHSEIKQVFTDGDYVILHVKSTLLPGDSGQAVIDIFKLEDGKIVEHWDVIQSIPQQSANHNGMF</sequence>
<dbReference type="Proteomes" id="UP000373449">
    <property type="component" value="Unassembled WGS sequence"/>
</dbReference>
<reference evidence="4" key="2">
    <citation type="submission" date="2017-09" db="EMBL/GenBank/DDBJ databases">
        <title>FDA dAtabase for Regulatory Grade micrObial Sequences (FDA-ARGOS): Supporting development and validation of Infectious Disease Dx tests.</title>
        <authorList>
            <person name="Minogue T."/>
            <person name="Wolcott M."/>
            <person name="Wasieloski L."/>
            <person name="Aguilar W."/>
            <person name="Moore D."/>
            <person name="Tallon L."/>
            <person name="Sadzewicz L."/>
            <person name="Ott S."/>
            <person name="Zhao X."/>
            <person name="Nagaraj S."/>
            <person name="Vavikolanu K."/>
            <person name="Aluvathingal J."/>
            <person name="Nadendla S."/>
            <person name="Sichtig H."/>
        </authorList>
    </citation>
    <scope>NUCLEOTIDE SEQUENCE [LARGE SCALE GENOMIC DNA]</scope>
    <source>
        <strain evidence="4">FDAARGOS_387</strain>
    </source>
</reference>
<dbReference type="RefSeq" id="WP_051323594.1">
    <property type="nucleotide sequence ID" value="NZ_CAADJA010000002.1"/>
</dbReference>
<dbReference type="InterPro" id="IPR009959">
    <property type="entry name" value="Cyclase_SnoaL-like"/>
</dbReference>
<dbReference type="PANTHER" id="PTHR38436">
    <property type="entry name" value="POLYKETIDE CYCLASE SNOAL-LIKE DOMAIN"/>
    <property type="match status" value="1"/>
</dbReference>
<evidence type="ECO:0000313" key="5">
    <source>
        <dbReference type="Proteomes" id="UP000373449"/>
    </source>
</evidence>
<name>A0A2C6DVM1_9GAMM</name>
<evidence type="ECO:0000256" key="1">
    <source>
        <dbReference type="SAM" id="SignalP"/>
    </source>
</evidence>
<protein>
    <submittedName>
        <fullName evidence="2">Polyketide cyclase</fullName>
    </submittedName>
    <submittedName>
        <fullName evidence="3">Predicted ester cyclase</fullName>
    </submittedName>
</protein>
<dbReference type="Pfam" id="PF07366">
    <property type="entry name" value="SnoaL"/>
    <property type="match status" value="1"/>
</dbReference>
<organism evidence="2 4">
    <name type="scientific">Budvicia aquatica</name>
    <dbReference type="NCBI Taxonomy" id="82979"/>
    <lineage>
        <taxon>Bacteria</taxon>
        <taxon>Pseudomonadati</taxon>
        <taxon>Pseudomonadota</taxon>
        <taxon>Gammaproteobacteria</taxon>
        <taxon>Enterobacterales</taxon>
        <taxon>Budviciaceae</taxon>
        <taxon>Budvicia</taxon>
    </lineage>
</organism>
<dbReference type="EMBL" id="PDDX01000001">
    <property type="protein sequence ID" value="PHI32525.1"/>
    <property type="molecule type" value="Genomic_DNA"/>
</dbReference>
<keyword evidence="1" id="KW-0732">Signal</keyword>
<feature type="signal peptide" evidence="1">
    <location>
        <begin position="1"/>
        <end position="20"/>
    </location>
</feature>
<dbReference type="InterPro" id="IPR032710">
    <property type="entry name" value="NTF2-like_dom_sf"/>
</dbReference>
<accession>A0A2C6DVM1</accession>
<gene>
    <name evidence="2" type="ORF">CRN84_26045</name>
    <name evidence="3" type="ORF">NCTC12282_00433</name>
</gene>
<dbReference type="GO" id="GO:0030638">
    <property type="term" value="P:polyketide metabolic process"/>
    <property type="evidence" value="ECO:0007669"/>
    <property type="project" value="InterPro"/>
</dbReference>
<dbReference type="AlphaFoldDB" id="A0A2C6DVM1"/>
<reference evidence="3 5" key="3">
    <citation type="submission" date="2019-03" db="EMBL/GenBank/DDBJ databases">
        <authorList>
            <consortium name="Pathogen Informatics"/>
        </authorList>
    </citation>
    <scope>NUCLEOTIDE SEQUENCE [LARGE SCALE GENOMIC DNA]</scope>
    <source>
        <strain evidence="3 5">NCTC12282</strain>
    </source>
</reference>
<dbReference type="SUPFAM" id="SSF54427">
    <property type="entry name" value="NTF2-like"/>
    <property type="match status" value="1"/>
</dbReference>
<dbReference type="EMBL" id="CAADJA010000002">
    <property type="protein sequence ID" value="VFS45556.1"/>
    <property type="molecule type" value="Genomic_DNA"/>
</dbReference>
<feature type="chain" id="PRO_5036315832" evidence="1">
    <location>
        <begin position="21"/>
        <end position="148"/>
    </location>
</feature>
<reference evidence="2" key="1">
    <citation type="submission" date="2017-09" db="EMBL/GenBank/DDBJ databases">
        <title>FDA dAtabase for Regulatory Grade micrObial Sequences (FDA-ARGOS): Supporting development and validation of Infectious Disease Dx tests.</title>
        <authorList>
            <person name="Minogue T."/>
            <person name="Wolcott M."/>
            <person name="Wasieloski L."/>
            <person name="Aguilar W."/>
            <person name="Moore D."/>
            <person name="Tallon L.J."/>
            <person name="Sadzewicz L."/>
            <person name="Ott S."/>
            <person name="Zhao X."/>
            <person name="Nagaraj S."/>
            <person name="Vavikolanu K."/>
            <person name="Aluvathingal J."/>
            <person name="Nadendla S."/>
            <person name="Sichtig H."/>
        </authorList>
    </citation>
    <scope>NUCLEOTIDE SEQUENCE</scope>
    <source>
        <strain evidence="2">FDAARGOS_387</strain>
    </source>
</reference>
<evidence type="ECO:0000313" key="2">
    <source>
        <dbReference type="EMBL" id="PHI32525.1"/>
    </source>
</evidence>
<keyword evidence="4" id="KW-1185">Reference proteome</keyword>
<evidence type="ECO:0000313" key="4">
    <source>
        <dbReference type="Proteomes" id="UP000224974"/>
    </source>
</evidence>
<dbReference type="Proteomes" id="UP000224974">
    <property type="component" value="Unassembled WGS sequence"/>
</dbReference>
<dbReference type="Gene3D" id="3.10.450.50">
    <property type="match status" value="1"/>
</dbReference>
<dbReference type="STRING" id="1111728.GCA_000427805_04835"/>
<dbReference type="PANTHER" id="PTHR38436:SF1">
    <property type="entry name" value="ESTER CYCLASE"/>
    <property type="match status" value="1"/>
</dbReference>
<proteinExistence type="predicted"/>